<evidence type="ECO:0000313" key="1">
    <source>
        <dbReference type="EMBL" id="TQE11766.1"/>
    </source>
</evidence>
<protein>
    <recommendedName>
        <fullName evidence="3">Glycosyltransferase family 61 protein</fullName>
    </recommendedName>
</protein>
<keyword evidence="2" id="KW-1185">Reference proteome</keyword>
<organism evidence="1 2">
    <name type="scientific">Malus baccata</name>
    <name type="common">Siberian crab apple</name>
    <name type="synonym">Pyrus baccata</name>
    <dbReference type="NCBI Taxonomy" id="106549"/>
    <lineage>
        <taxon>Eukaryota</taxon>
        <taxon>Viridiplantae</taxon>
        <taxon>Streptophyta</taxon>
        <taxon>Embryophyta</taxon>
        <taxon>Tracheophyta</taxon>
        <taxon>Spermatophyta</taxon>
        <taxon>Magnoliopsida</taxon>
        <taxon>eudicotyledons</taxon>
        <taxon>Gunneridae</taxon>
        <taxon>Pentapetalae</taxon>
        <taxon>rosids</taxon>
        <taxon>fabids</taxon>
        <taxon>Rosales</taxon>
        <taxon>Rosaceae</taxon>
        <taxon>Amygdaloideae</taxon>
        <taxon>Maleae</taxon>
        <taxon>Malus</taxon>
    </lineage>
</organism>
<dbReference type="EMBL" id="VIEB01000026">
    <property type="protein sequence ID" value="TQE11766.1"/>
    <property type="molecule type" value="Genomic_DNA"/>
</dbReference>
<dbReference type="AlphaFoldDB" id="A0A540NL70"/>
<sequence>MAEKIGFHVQVLRPKRTAELAKIYRVLNSSDAMIGVHGAAVTHFLFMRSGSVFIQINPIATAWAAEEYYGAPAKKLGLKYIGYEILTTESSRYDKYEIGDPILADPTRVTEQGSQITKKVIICKVKP</sequence>
<dbReference type="PANTHER" id="PTHR20961:SF124">
    <property type="entry name" value="GLYCOSYLTRANSFERASE"/>
    <property type="match status" value="1"/>
</dbReference>
<dbReference type="InterPro" id="IPR007657">
    <property type="entry name" value="Glycosyltransferase_61"/>
</dbReference>
<reference evidence="1 2" key="1">
    <citation type="journal article" date="2019" name="G3 (Bethesda)">
        <title>Sequencing of a Wild Apple (Malus baccata) Genome Unravels the Differences Between Cultivated and Wild Apple Species Regarding Disease Resistance and Cold Tolerance.</title>
        <authorList>
            <person name="Chen X."/>
        </authorList>
    </citation>
    <scope>NUCLEOTIDE SEQUENCE [LARGE SCALE GENOMIC DNA]</scope>
    <source>
        <strain evidence="2">cv. Shandingzi</strain>
        <tissue evidence="1">Leaves</tissue>
    </source>
</reference>
<name>A0A540NL70_MALBA</name>
<accession>A0A540NL70</accession>
<dbReference type="Proteomes" id="UP000315295">
    <property type="component" value="Unassembled WGS sequence"/>
</dbReference>
<dbReference type="STRING" id="106549.A0A540NL70"/>
<comment type="caution">
    <text evidence="1">The sequence shown here is derived from an EMBL/GenBank/DDBJ whole genome shotgun (WGS) entry which is preliminary data.</text>
</comment>
<evidence type="ECO:0000313" key="2">
    <source>
        <dbReference type="Proteomes" id="UP000315295"/>
    </source>
</evidence>
<dbReference type="PANTHER" id="PTHR20961">
    <property type="entry name" value="GLYCOSYLTRANSFERASE"/>
    <property type="match status" value="1"/>
</dbReference>
<evidence type="ECO:0008006" key="3">
    <source>
        <dbReference type="Google" id="ProtNLM"/>
    </source>
</evidence>
<gene>
    <name evidence="1" type="ORF">C1H46_002608</name>
</gene>
<proteinExistence type="predicted"/>
<dbReference type="GO" id="GO:0016757">
    <property type="term" value="F:glycosyltransferase activity"/>
    <property type="evidence" value="ECO:0007669"/>
    <property type="project" value="InterPro"/>
</dbReference>